<reference evidence="3 4" key="1">
    <citation type="journal article" date="2015" name="Genome Biol. Evol.">
        <title>Comparative Genomics of a Bacterivorous Green Alga Reveals Evolutionary Causalities and Consequences of Phago-Mixotrophic Mode of Nutrition.</title>
        <authorList>
            <person name="Burns J.A."/>
            <person name="Paasch A."/>
            <person name="Narechania A."/>
            <person name="Kim E."/>
        </authorList>
    </citation>
    <scope>NUCLEOTIDE SEQUENCE [LARGE SCALE GENOMIC DNA]</scope>
    <source>
        <strain evidence="3 4">PLY_AMNH</strain>
    </source>
</reference>
<sequence>MSTDMLNGIDDPKHLIRERALYRLQDALAAGEVNDCQAVTAIESKILILLEASDWEGRQGGFLSAKALLKYDDNNSFKEKIMTYCEKHLEDTEARVRLAAGETLRTLAEKHGVEVYQRLQANLIGSLERHFDREPAEDAEGALEEEEQSSDVENSEPGSPQYLKKTDLRHDTEGWKCLETSFKALQCVIEGTGEPIATHLGAHERGLIYRALQHPNRFVRETGFLTMRSLCSILRGADLLPQVSELSGWLATGLSDNWSQVRYASSVATRAFVEGLEEESKDECFPTLVPRMCLNRYYVAEGVRLYSQETWRTAMGDTGRQWVAKCAPEVVTYYVEASQANNHAVREAACACIAELMSKIDRAAVAPHVPTLLKALVDCFKDESWPVRDAACSACGNCVIAFPEESRSVLEELYELWFSHLWDNIWSVRETSAIALANVARAYGEEAIPRIAKLAKERLPMALIQPRDSKRFGTLENSTTFGVAKQSQEDGKFENQVMFSCGSLAPKLRRGGGCMDHGFSREKEPWEASDGAIYLLRELAAVAPEAVLKLLPELVEVSRVDHRSFQHYYNLLETLWKQLPAIAKHVGKRPFKRYLEDFLEPLFSTLTCGQQLAEAAAGYCITELQTLIGERIFEGRLTPEQLTLMQTSPFVGGRGIGPGGMIPRGDGQRPMPARVFTGAPPGQGAGRGAQGGVPLASSLQEAMLRVDATKRKSGLKQAET</sequence>
<feature type="compositionally biased region" description="Acidic residues" evidence="2">
    <location>
        <begin position="137"/>
        <end position="154"/>
    </location>
</feature>
<protein>
    <submittedName>
        <fullName evidence="3">Uncharacterized protein</fullName>
    </submittedName>
</protein>
<evidence type="ECO:0000313" key="3">
    <source>
        <dbReference type="EMBL" id="KAK3250550.1"/>
    </source>
</evidence>
<dbReference type="InterPro" id="IPR021133">
    <property type="entry name" value="HEAT_type_2"/>
</dbReference>
<dbReference type="Gene3D" id="1.25.10.10">
    <property type="entry name" value="Leucine-rich Repeat Variant"/>
    <property type="match status" value="2"/>
</dbReference>
<feature type="repeat" description="HEAT" evidence="1">
    <location>
        <begin position="81"/>
        <end position="119"/>
    </location>
</feature>
<keyword evidence="4" id="KW-1185">Reference proteome</keyword>
<dbReference type="AlphaFoldDB" id="A0AAE0CAK4"/>
<feature type="region of interest" description="Disordered" evidence="2">
    <location>
        <begin position="134"/>
        <end position="165"/>
    </location>
</feature>
<dbReference type="Proteomes" id="UP001190700">
    <property type="component" value="Unassembled WGS sequence"/>
</dbReference>
<gene>
    <name evidence="3" type="ORF">CYMTET_40073</name>
</gene>
<evidence type="ECO:0000313" key="4">
    <source>
        <dbReference type="Proteomes" id="UP001190700"/>
    </source>
</evidence>
<dbReference type="SUPFAM" id="SSF48371">
    <property type="entry name" value="ARM repeat"/>
    <property type="match status" value="1"/>
</dbReference>
<organism evidence="3 4">
    <name type="scientific">Cymbomonas tetramitiformis</name>
    <dbReference type="NCBI Taxonomy" id="36881"/>
    <lineage>
        <taxon>Eukaryota</taxon>
        <taxon>Viridiplantae</taxon>
        <taxon>Chlorophyta</taxon>
        <taxon>Pyramimonadophyceae</taxon>
        <taxon>Pyramimonadales</taxon>
        <taxon>Pyramimonadaceae</taxon>
        <taxon>Cymbomonas</taxon>
    </lineage>
</organism>
<evidence type="ECO:0000256" key="1">
    <source>
        <dbReference type="PROSITE-ProRule" id="PRU00103"/>
    </source>
</evidence>
<dbReference type="InterPro" id="IPR011989">
    <property type="entry name" value="ARM-like"/>
</dbReference>
<proteinExistence type="predicted"/>
<dbReference type="Pfam" id="PF13513">
    <property type="entry name" value="HEAT_EZ"/>
    <property type="match status" value="1"/>
</dbReference>
<dbReference type="EMBL" id="LGRX02026634">
    <property type="protein sequence ID" value="KAK3250550.1"/>
    <property type="molecule type" value="Genomic_DNA"/>
</dbReference>
<evidence type="ECO:0000256" key="2">
    <source>
        <dbReference type="SAM" id="MobiDB-lite"/>
    </source>
</evidence>
<name>A0AAE0CAK4_9CHLO</name>
<dbReference type="PROSITE" id="PS50077">
    <property type="entry name" value="HEAT_REPEAT"/>
    <property type="match status" value="1"/>
</dbReference>
<dbReference type="InterPro" id="IPR016024">
    <property type="entry name" value="ARM-type_fold"/>
</dbReference>
<comment type="caution">
    <text evidence="3">The sequence shown here is derived from an EMBL/GenBank/DDBJ whole genome shotgun (WGS) entry which is preliminary data.</text>
</comment>
<accession>A0AAE0CAK4</accession>